<name>A0A502HK17_9PSED</name>
<sequence length="82" mass="9320">MDLQALKSYIETAFKFVGWHPSDKQLQEIARRIRTSQPLTQEALVEIVEDVSPHHTVWAVEGIDNTDLDTLLMMATKASQPK</sequence>
<gene>
    <name evidence="1" type="ORF">EAH74_32480</name>
</gene>
<dbReference type="RefSeq" id="WP_140684428.1">
    <property type="nucleotide sequence ID" value="NZ_RCZA01000029.1"/>
</dbReference>
<proteinExistence type="predicted"/>
<evidence type="ECO:0000313" key="2">
    <source>
        <dbReference type="Proteomes" id="UP000320914"/>
    </source>
</evidence>
<reference evidence="1 2" key="1">
    <citation type="journal article" date="2019" name="Environ. Microbiol.">
        <title>Species interactions and distinct microbial communities in high Arctic permafrost affected cryosols are associated with the CH4 and CO2 gas fluxes.</title>
        <authorList>
            <person name="Altshuler I."/>
            <person name="Hamel J."/>
            <person name="Turney S."/>
            <person name="Magnuson E."/>
            <person name="Levesque R."/>
            <person name="Greer C."/>
            <person name="Whyte L.G."/>
        </authorList>
    </citation>
    <scope>NUCLEOTIDE SEQUENCE [LARGE SCALE GENOMIC DNA]</scope>
    <source>
        <strain evidence="1 2">OWC5</strain>
    </source>
</reference>
<evidence type="ECO:0000313" key="1">
    <source>
        <dbReference type="EMBL" id="TPG73746.1"/>
    </source>
</evidence>
<dbReference type="EMBL" id="RCZA01000029">
    <property type="protein sequence ID" value="TPG73746.1"/>
    <property type="molecule type" value="Genomic_DNA"/>
</dbReference>
<accession>A0A502HK17</accession>
<dbReference type="AlphaFoldDB" id="A0A502HK17"/>
<protein>
    <submittedName>
        <fullName evidence="1">Uncharacterized protein</fullName>
    </submittedName>
</protein>
<organism evidence="1 2">
    <name type="scientific">Pseudomonas mandelii</name>
    <dbReference type="NCBI Taxonomy" id="75612"/>
    <lineage>
        <taxon>Bacteria</taxon>
        <taxon>Pseudomonadati</taxon>
        <taxon>Pseudomonadota</taxon>
        <taxon>Gammaproteobacteria</taxon>
        <taxon>Pseudomonadales</taxon>
        <taxon>Pseudomonadaceae</taxon>
        <taxon>Pseudomonas</taxon>
    </lineage>
</organism>
<comment type="caution">
    <text evidence="1">The sequence shown here is derived from an EMBL/GenBank/DDBJ whole genome shotgun (WGS) entry which is preliminary data.</text>
</comment>
<dbReference type="Proteomes" id="UP000320914">
    <property type="component" value="Unassembled WGS sequence"/>
</dbReference>